<accession>A0A3M6TFG9</accession>
<organism evidence="2 3">
    <name type="scientific">Pocillopora damicornis</name>
    <name type="common">Cauliflower coral</name>
    <name type="synonym">Millepora damicornis</name>
    <dbReference type="NCBI Taxonomy" id="46731"/>
    <lineage>
        <taxon>Eukaryota</taxon>
        <taxon>Metazoa</taxon>
        <taxon>Cnidaria</taxon>
        <taxon>Anthozoa</taxon>
        <taxon>Hexacorallia</taxon>
        <taxon>Scleractinia</taxon>
        <taxon>Astrocoeniina</taxon>
        <taxon>Pocilloporidae</taxon>
        <taxon>Pocillopora</taxon>
    </lineage>
</organism>
<keyword evidence="3" id="KW-1185">Reference proteome</keyword>
<reference evidence="2 3" key="1">
    <citation type="journal article" date="2018" name="Sci. Rep.">
        <title>Comparative analysis of the Pocillopora damicornis genome highlights role of immune system in coral evolution.</title>
        <authorList>
            <person name="Cunning R."/>
            <person name="Bay R.A."/>
            <person name="Gillette P."/>
            <person name="Baker A.C."/>
            <person name="Traylor-Knowles N."/>
        </authorList>
    </citation>
    <scope>NUCLEOTIDE SEQUENCE [LARGE SCALE GENOMIC DNA]</scope>
    <source>
        <strain evidence="2">RSMAS</strain>
        <tissue evidence="2">Whole animal</tissue>
    </source>
</reference>
<comment type="caution">
    <text evidence="2">The sequence shown here is derived from an EMBL/GenBank/DDBJ whole genome shotgun (WGS) entry which is preliminary data.</text>
</comment>
<sequence length="336" mass="38667">MQWNGFNSDISNFHSDMAAFDAEAVFKQQQEACTKFFRDNLPKDVLKPMPEEEKPENTKRFKGPVYDITGFDAENVVALLSDIVNDKEQFKTNKTFYLLLRNSHDSKPDDEIEELFRLKARPTKNQPGNGIVFLRPRRKKLFTQDARKYDELEGVLKAHYKDDTKTFAQDIKNLFQNNSVVTDDFPQATFETYTILLFEIARRLVTVEKPSEKKEEFDVLPIGSAIARLVKLLDKGKCGFKDVFFPKGKFHPFTGKAHERRKAIHKINETTGTGTDHLKELKDMFRSSTKGIHEEFTKLKLDEKKYPPMKSSIDVESNSIEDYSSGSGWTPSTANK</sequence>
<feature type="region of interest" description="Disordered" evidence="1">
    <location>
        <begin position="317"/>
        <end position="336"/>
    </location>
</feature>
<dbReference type="Proteomes" id="UP000275408">
    <property type="component" value="Unassembled WGS sequence"/>
</dbReference>
<protein>
    <submittedName>
        <fullName evidence="2">Uncharacterized protein</fullName>
    </submittedName>
</protein>
<evidence type="ECO:0000313" key="3">
    <source>
        <dbReference type="Proteomes" id="UP000275408"/>
    </source>
</evidence>
<proteinExistence type="predicted"/>
<evidence type="ECO:0000256" key="1">
    <source>
        <dbReference type="SAM" id="MobiDB-lite"/>
    </source>
</evidence>
<name>A0A3M6TFG9_POCDA</name>
<dbReference type="EMBL" id="RCHS01003687">
    <property type="protein sequence ID" value="RMX40152.1"/>
    <property type="molecule type" value="Genomic_DNA"/>
</dbReference>
<gene>
    <name evidence="2" type="ORF">pdam_00002316</name>
</gene>
<evidence type="ECO:0000313" key="2">
    <source>
        <dbReference type="EMBL" id="RMX40152.1"/>
    </source>
</evidence>
<dbReference type="OrthoDB" id="5982662at2759"/>
<dbReference type="AlphaFoldDB" id="A0A3M6TFG9"/>